<feature type="transmembrane region" description="Helical" evidence="8">
    <location>
        <begin position="220"/>
        <end position="241"/>
    </location>
</feature>
<evidence type="ECO:0000256" key="1">
    <source>
        <dbReference type="ARBA" id="ARBA00004651"/>
    </source>
</evidence>
<evidence type="ECO:0000256" key="2">
    <source>
        <dbReference type="ARBA" id="ARBA00007069"/>
    </source>
</evidence>
<proteinExistence type="inferred from homology"/>
<keyword evidence="6 8" id="KW-1133">Transmembrane helix</keyword>
<sequence>MKASRGLTEEALSKQTDPSLLKESGLFKQLTNRYSESRGKFLIFSCALLMIVAVIAITLFLMVQGLRSFVVDHINPWTFITGMQWYPDSATHPSFGALPFIFGSMAVTLLAAVIATPIAVGTAIFMAELSQKWGQRLMQPVIEILVGIPSVVYGLIGLLVVVPFMRIHFGGSGFNLITGALVVGIMILPTVASIAADSIRAVPNSLREASYAIGGTKWQTIWRVVIPAAGANLITAIVLGMSRAFGEALAVQMVIGNARNLPHSLFDPAATLTTIITLSMGNSTTGSVLNDALWSLGLVLLLISYLFILLVRFLSRKRVL</sequence>
<reference evidence="11 12" key="1">
    <citation type="submission" date="2021-01" db="EMBL/GenBank/DDBJ databases">
        <title>Genomic Encyclopedia of Type Strains, Phase IV (KMG-IV): sequencing the most valuable type-strain genomes for metagenomic binning, comparative biology and taxonomic classification.</title>
        <authorList>
            <person name="Goeker M."/>
        </authorList>
    </citation>
    <scope>NUCLEOTIDE SEQUENCE [LARGE SCALE GENOMIC DNA]</scope>
    <source>
        <strain evidence="11 12">DSM 100968</strain>
    </source>
</reference>
<feature type="domain" description="ABC transmembrane type-1" evidence="10">
    <location>
        <begin position="101"/>
        <end position="311"/>
    </location>
</feature>
<dbReference type="PROSITE" id="PS50928">
    <property type="entry name" value="ABC_TM1"/>
    <property type="match status" value="1"/>
</dbReference>
<dbReference type="Gene3D" id="1.10.3720.10">
    <property type="entry name" value="MetI-like"/>
    <property type="match status" value="1"/>
</dbReference>
<keyword evidence="7 8" id="KW-0472">Membrane</keyword>
<evidence type="ECO:0000256" key="5">
    <source>
        <dbReference type="ARBA" id="ARBA00022692"/>
    </source>
</evidence>
<comment type="function">
    <text evidence="9">Part of the binding-protein-dependent transport system for phosphate; probably responsible for the translocation of the substrate across the membrane.</text>
</comment>
<protein>
    <recommendedName>
        <fullName evidence="9">Phosphate transport system permease protein</fullName>
    </recommendedName>
</protein>
<dbReference type="PANTHER" id="PTHR30425">
    <property type="entry name" value="PHOSPHATE TRANSPORT SYSTEM PERMEASE PROTEIN PST"/>
    <property type="match status" value="1"/>
</dbReference>
<evidence type="ECO:0000313" key="11">
    <source>
        <dbReference type="EMBL" id="MBM7658716.1"/>
    </source>
</evidence>
<dbReference type="Pfam" id="PF00528">
    <property type="entry name" value="BPD_transp_1"/>
    <property type="match status" value="1"/>
</dbReference>
<dbReference type="NCBIfam" id="TIGR02138">
    <property type="entry name" value="phosphate_pstC"/>
    <property type="match status" value="1"/>
</dbReference>
<evidence type="ECO:0000256" key="8">
    <source>
        <dbReference type="RuleBase" id="RU363032"/>
    </source>
</evidence>
<keyword evidence="3 8" id="KW-0813">Transport</keyword>
<accession>A0ABS2QA95</accession>
<feature type="transmembrane region" description="Helical" evidence="8">
    <location>
        <begin position="141"/>
        <end position="164"/>
    </location>
</feature>
<keyword evidence="5 8" id="KW-0812">Transmembrane</keyword>
<keyword evidence="4 9" id="KW-1003">Cell membrane</keyword>
<gene>
    <name evidence="11" type="ORF">JOC27_002178</name>
</gene>
<dbReference type="InterPro" id="IPR051124">
    <property type="entry name" value="Phosphate_Transport_Permease"/>
</dbReference>
<evidence type="ECO:0000313" key="12">
    <source>
        <dbReference type="Proteomes" id="UP000823201"/>
    </source>
</evidence>
<feature type="transmembrane region" description="Helical" evidence="8">
    <location>
        <begin position="176"/>
        <end position="199"/>
    </location>
</feature>
<dbReference type="RefSeq" id="WP_205007274.1">
    <property type="nucleotide sequence ID" value="NZ_CBCRXA010000007.1"/>
</dbReference>
<dbReference type="CDD" id="cd06261">
    <property type="entry name" value="TM_PBP2"/>
    <property type="match status" value="1"/>
</dbReference>
<evidence type="ECO:0000256" key="9">
    <source>
        <dbReference type="RuleBase" id="RU363054"/>
    </source>
</evidence>
<evidence type="ECO:0000256" key="4">
    <source>
        <dbReference type="ARBA" id="ARBA00022475"/>
    </source>
</evidence>
<dbReference type="Proteomes" id="UP000823201">
    <property type="component" value="Unassembled WGS sequence"/>
</dbReference>
<dbReference type="InterPro" id="IPR035906">
    <property type="entry name" value="MetI-like_sf"/>
</dbReference>
<evidence type="ECO:0000256" key="7">
    <source>
        <dbReference type="ARBA" id="ARBA00023136"/>
    </source>
</evidence>
<comment type="subcellular location">
    <subcellularLocation>
        <location evidence="1 8">Cell membrane</location>
        <topology evidence="1 8">Multi-pass membrane protein</topology>
    </subcellularLocation>
</comment>
<feature type="transmembrane region" description="Helical" evidence="8">
    <location>
        <begin position="292"/>
        <end position="314"/>
    </location>
</feature>
<keyword evidence="12" id="KW-1185">Reference proteome</keyword>
<feature type="transmembrane region" description="Helical" evidence="8">
    <location>
        <begin position="41"/>
        <end position="63"/>
    </location>
</feature>
<dbReference type="EMBL" id="JAFBEV010000022">
    <property type="protein sequence ID" value="MBM7658716.1"/>
    <property type="molecule type" value="Genomic_DNA"/>
</dbReference>
<comment type="caution">
    <text evidence="11">The sequence shown here is derived from an EMBL/GenBank/DDBJ whole genome shotgun (WGS) entry which is preliminary data.</text>
</comment>
<comment type="similarity">
    <text evidence="2 9">Belongs to the binding-protein-dependent transport system permease family. CysTW subfamily.</text>
</comment>
<name>A0ABS2QA95_9BACL</name>
<organism evidence="11 12">
    <name type="scientific">Sporolactobacillus spathodeae</name>
    <dbReference type="NCBI Taxonomy" id="1465502"/>
    <lineage>
        <taxon>Bacteria</taxon>
        <taxon>Bacillati</taxon>
        <taxon>Bacillota</taxon>
        <taxon>Bacilli</taxon>
        <taxon>Bacillales</taxon>
        <taxon>Sporolactobacillaceae</taxon>
        <taxon>Sporolactobacillus</taxon>
    </lineage>
</organism>
<evidence type="ECO:0000259" key="10">
    <source>
        <dbReference type="PROSITE" id="PS50928"/>
    </source>
</evidence>
<dbReference type="SUPFAM" id="SSF161098">
    <property type="entry name" value="MetI-like"/>
    <property type="match status" value="1"/>
</dbReference>
<dbReference type="InterPro" id="IPR011864">
    <property type="entry name" value="Phosphate_PstC"/>
</dbReference>
<feature type="transmembrane region" description="Helical" evidence="8">
    <location>
        <begin position="100"/>
        <end position="129"/>
    </location>
</feature>
<evidence type="ECO:0000256" key="3">
    <source>
        <dbReference type="ARBA" id="ARBA00022448"/>
    </source>
</evidence>
<keyword evidence="9" id="KW-0592">Phosphate transport</keyword>
<dbReference type="PANTHER" id="PTHR30425:SF2">
    <property type="entry name" value="ABC TRANSPORTER PERMEASE PROTEIN YQGH-RELATED"/>
    <property type="match status" value="1"/>
</dbReference>
<dbReference type="InterPro" id="IPR000515">
    <property type="entry name" value="MetI-like"/>
</dbReference>
<evidence type="ECO:0000256" key="6">
    <source>
        <dbReference type="ARBA" id="ARBA00022989"/>
    </source>
</evidence>